<evidence type="ECO:0000259" key="3">
    <source>
        <dbReference type="PROSITE" id="PS51898"/>
    </source>
</evidence>
<dbReference type="Proteomes" id="UP000238375">
    <property type="component" value="Unassembled WGS sequence"/>
</dbReference>
<evidence type="ECO:0000313" key="4">
    <source>
        <dbReference type="EMBL" id="PRY35966.1"/>
    </source>
</evidence>
<protein>
    <submittedName>
        <fullName evidence="4">Site-specific recombinase XerD</fullName>
    </submittedName>
</protein>
<dbReference type="InterPro" id="IPR013762">
    <property type="entry name" value="Integrase-like_cat_sf"/>
</dbReference>
<reference evidence="4 5" key="1">
    <citation type="submission" date="2018-03" db="EMBL/GenBank/DDBJ databases">
        <title>Genomic Encyclopedia of Archaeal and Bacterial Type Strains, Phase II (KMG-II): from individual species to whole genera.</title>
        <authorList>
            <person name="Goeker M."/>
        </authorList>
    </citation>
    <scope>NUCLEOTIDE SEQUENCE [LARGE SCALE GENOMIC DNA]</scope>
    <source>
        <strain evidence="4 5">DSM 28354</strain>
    </source>
</reference>
<dbReference type="GO" id="GO:0015074">
    <property type="term" value="P:DNA integration"/>
    <property type="evidence" value="ECO:0007669"/>
    <property type="project" value="InterPro"/>
</dbReference>
<evidence type="ECO:0000256" key="1">
    <source>
        <dbReference type="ARBA" id="ARBA00023125"/>
    </source>
</evidence>
<dbReference type="InterPro" id="IPR050090">
    <property type="entry name" value="Tyrosine_recombinase_XerCD"/>
</dbReference>
<sequence length="445" mass="51579">MGTVSVVLFHKPRKDGKFAVCIRVGKDRRYSYESVCYVKATHWNDRLKVVHTYDPHHLTYNKLIKDRYKEIEQILDVYDDNDWPYTAQDILDINYKKWAEEQKAKSEVAQAAVPDGLILFCKKVMVTRFYKAEQVVNAEKYEIEAELYRRYLATLRPKKVDIAMSTLTVDFVNGFFRYLREDAKRKVSKDSTLQRHLAQLMAILRYARDQGVISKVPTLEVQLNVLKSKKVKLNNAQIDLMLNGPWPEEWAATKGGQTSLQAIDTFLLQFYLYGARVADVMLLRNRNIISRGGVPVKIEFYQKKGRRKEGKRLMSIPIPPPALSVVSRYWKADKPEAYLIPWLEYEPDVTRTTAENKLLMEEDIGRATSRMNAGLRRLESITNTELSGFTSHSARHSYAQRAKRKGKSIEWIKETLGHSNYDITAGYLDDLDADELNQNMQDVYD</sequence>
<gene>
    <name evidence="4" type="ORF">CLV58_11394</name>
</gene>
<dbReference type="InterPro" id="IPR010998">
    <property type="entry name" value="Integrase_recombinase_N"/>
</dbReference>
<dbReference type="Gene3D" id="1.10.443.10">
    <property type="entry name" value="Intergrase catalytic core"/>
    <property type="match status" value="1"/>
</dbReference>
<dbReference type="Gene3D" id="1.10.150.130">
    <property type="match status" value="1"/>
</dbReference>
<dbReference type="Pfam" id="PF17293">
    <property type="entry name" value="Arm-DNA-bind_5"/>
    <property type="match status" value="1"/>
</dbReference>
<name>A0A2T0SRD4_9BACT</name>
<proteinExistence type="predicted"/>
<dbReference type="SUPFAM" id="SSF56349">
    <property type="entry name" value="DNA breaking-rejoining enzymes"/>
    <property type="match status" value="1"/>
</dbReference>
<dbReference type="InterPro" id="IPR025269">
    <property type="entry name" value="SAM-like_dom"/>
</dbReference>
<keyword evidence="2" id="KW-0233">DNA recombination</keyword>
<evidence type="ECO:0000256" key="2">
    <source>
        <dbReference type="ARBA" id="ARBA00023172"/>
    </source>
</evidence>
<dbReference type="EMBL" id="PVTE01000013">
    <property type="protein sequence ID" value="PRY35966.1"/>
    <property type="molecule type" value="Genomic_DNA"/>
</dbReference>
<dbReference type="Pfam" id="PF13102">
    <property type="entry name" value="Phage_int_SAM_5"/>
    <property type="match status" value="1"/>
</dbReference>
<keyword evidence="5" id="KW-1185">Reference proteome</keyword>
<keyword evidence="1" id="KW-0238">DNA-binding</keyword>
<dbReference type="InterPro" id="IPR011010">
    <property type="entry name" value="DNA_brk_join_enz"/>
</dbReference>
<dbReference type="GO" id="GO:0003677">
    <property type="term" value="F:DNA binding"/>
    <property type="evidence" value="ECO:0007669"/>
    <property type="project" value="UniProtKB-KW"/>
</dbReference>
<comment type="caution">
    <text evidence="4">The sequence shown here is derived from an EMBL/GenBank/DDBJ whole genome shotgun (WGS) entry which is preliminary data.</text>
</comment>
<dbReference type="OrthoDB" id="1094492at2"/>
<feature type="domain" description="Tyr recombinase" evidence="3">
    <location>
        <begin position="228"/>
        <end position="441"/>
    </location>
</feature>
<dbReference type="Pfam" id="PF00589">
    <property type="entry name" value="Phage_integrase"/>
    <property type="match status" value="1"/>
</dbReference>
<dbReference type="PANTHER" id="PTHR30349">
    <property type="entry name" value="PHAGE INTEGRASE-RELATED"/>
    <property type="match status" value="1"/>
</dbReference>
<evidence type="ECO:0000313" key="5">
    <source>
        <dbReference type="Proteomes" id="UP000238375"/>
    </source>
</evidence>
<dbReference type="InterPro" id="IPR002104">
    <property type="entry name" value="Integrase_catalytic"/>
</dbReference>
<accession>A0A2T0SRD4</accession>
<dbReference type="InterPro" id="IPR035386">
    <property type="entry name" value="Arm-DNA-bind_5"/>
</dbReference>
<dbReference type="PROSITE" id="PS51898">
    <property type="entry name" value="TYR_RECOMBINASE"/>
    <property type="match status" value="1"/>
</dbReference>
<dbReference type="GO" id="GO:0006310">
    <property type="term" value="P:DNA recombination"/>
    <property type="evidence" value="ECO:0007669"/>
    <property type="project" value="UniProtKB-KW"/>
</dbReference>
<organism evidence="4 5">
    <name type="scientific">Spirosoma oryzae</name>
    <dbReference type="NCBI Taxonomy" id="1469603"/>
    <lineage>
        <taxon>Bacteria</taxon>
        <taxon>Pseudomonadati</taxon>
        <taxon>Bacteroidota</taxon>
        <taxon>Cytophagia</taxon>
        <taxon>Cytophagales</taxon>
        <taxon>Cytophagaceae</taxon>
        <taxon>Spirosoma</taxon>
    </lineage>
</organism>
<dbReference type="AlphaFoldDB" id="A0A2T0SRD4"/>